<dbReference type="EMBL" id="JAKJHZ010000005">
    <property type="protein sequence ID" value="MCF6376935.1"/>
    <property type="molecule type" value="Genomic_DNA"/>
</dbReference>
<keyword evidence="3" id="KW-1185">Reference proteome</keyword>
<reference evidence="2 3" key="1">
    <citation type="submission" date="2022-01" db="EMBL/GenBank/DDBJ databases">
        <title>Nocardioides sp. nov., an actinomycete isolated from mining soil.</title>
        <authorList>
            <person name="Liu L."/>
        </authorList>
    </citation>
    <scope>NUCLEOTIDE SEQUENCE [LARGE SCALE GENOMIC DNA]</scope>
    <source>
        <strain evidence="2 3">KLBMP 9356</strain>
    </source>
</reference>
<dbReference type="Proteomes" id="UP001201161">
    <property type="component" value="Unassembled WGS sequence"/>
</dbReference>
<gene>
    <name evidence="2" type="ORF">L2K70_04905</name>
</gene>
<feature type="region of interest" description="Disordered" evidence="1">
    <location>
        <begin position="1"/>
        <end position="25"/>
    </location>
</feature>
<sequence length="99" mass="11276">MSPPGLTATTEPPGEHITGVRTTDLTTKSGQERYLVHELGVTYPQAKALIRAYELDQRDARHRDAERFVREEFGPWLRRRGDLMVVRGKAKREWAVTSG</sequence>
<dbReference type="RefSeq" id="WP_236399845.1">
    <property type="nucleotide sequence ID" value="NZ_JAKJHZ010000005.1"/>
</dbReference>
<protein>
    <recommendedName>
        <fullName evidence="4">DUF3263 domain-containing protein</fullName>
    </recommendedName>
</protein>
<organism evidence="2 3">
    <name type="scientific">Nocardioides potassii</name>
    <dbReference type="NCBI Taxonomy" id="2911371"/>
    <lineage>
        <taxon>Bacteria</taxon>
        <taxon>Bacillati</taxon>
        <taxon>Actinomycetota</taxon>
        <taxon>Actinomycetes</taxon>
        <taxon>Propionibacteriales</taxon>
        <taxon>Nocardioidaceae</taxon>
        <taxon>Nocardioides</taxon>
    </lineage>
</organism>
<proteinExistence type="predicted"/>
<evidence type="ECO:0008006" key="4">
    <source>
        <dbReference type="Google" id="ProtNLM"/>
    </source>
</evidence>
<accession>A0ABS9H6S6</accession>
<name>A0ABS9H6S6_9ACTN</name>
<comment type="caution">
    <text evidence="2">The sequence shown here is derived from an EMBL/GenBank/DDBJ whole genome shotgun (WGS) entry which is preliminary data.</text>
</comment>
<evidence type="ECO:0000256" key="1">
    <source>
        <dbReference type="SAM" id="MobiDB-lite"/>
    </source>
</evidence>
<evidence type="ECO:0000313" key="3">
    <source>
        <dbReference type="Proteomes" id="UP001201161"/>
    </source>
</evidence>
<evidence type="ECO:0000313" key="2">
    <source>
        <dbReference type="EMBL" id="MCF6376935.1"/>
    </source>
</evidence>